<reference evidence="3" key="1">
    <citation type="submission" date="2021-02" db="EMBL/GenBank/DDBJ databases">
        <authorList>
            <person name="Nowell W R."/>
        </authorList>
    </citation>
    <scope>NUCLEOTIDE SEQUENCE</scope>
</reference>
<feature type="non-terminal residue" evidence="3">
    <location>
        <position position="1"/>
    </location>
</feature>
<dbReference type="InterPro" id="IPR036305">
    <property type="entry name" value="RGS_sf"/>
</dbReference>
<dbReference type="Proteomes" id="UP000663829">
    <property type="component" value="Unassembled WGS sequence"/>
</dbReference>
<dbReference type="Gene3D" id="1.10.167.10">
    <property type="entry name" value="Regulator of G-protein Signalling 4, domain 2"/>
    <property type="match status" value="2"/>
</dbReference>
<dbReference type="Pfam" id="PF00615">
    <property type="entry name" value="RGS"/>
    <property type="match status" value="1"/>
</dbReference>
<dbReference type="InterPro" id="IPR052246">
    <property type="entry name" value="Cell_Polariz_PKAAnc"/>
</dbReference>
<dbReference type="Proteomes" id="UP000682733">
    <property type="component" value="Unassembled WGS sequence"/>
</dbReference>
<evidence type="ECO:0000313" key="6">
    <source>
        <dbReference type="Proteomes" id="UP000663829"/>
    </source>
</evidence>
<dbReference type="GO" id="GO:0008104">
    <property type="term" value="P:intracellular protein localization"/>
    <property type="evidence" value="ECO:0007669"/>
    <property type="project" value="TreeGrafter"/>
</dbReference>
<gene>
    <name evidence="3" type="ORF">GPM918_LOCUS35672</name>
    <name evidence="2" type="ORF">OVA965_LOCUS27871</name>
    <name evidence="5" type="ORF">SRO942_LOCUS36392</name>
    <name evidence="4" type="ORF">TMI583_LOCUS28619</name>
</gene>
<comment type="caution">
    <text evidence="3">The sequence shown here is derived from an EMBL/GenBank/DDBJ whole genome shotgun (WGS) entry which is preliminary data.</text>
</comment>
<dbReference type="Proteomes" id="UP000677228">
    <property type="component" value="Unassembled WGS sequence"/>
</dbReference>
<dbReference type="PROSITE" id="PS50132">
    <property type="entry name" value="RGS"/>
    <property type="match status" value="1"/>
</dbReference>
<dbReference type="PANTHER" id="PTHR13155:SF1">
    <property type="entry name" value="A-KINASE ANCHOR PROTEIN 10, MITOCHONDRIAL"/>
    <property type="match status" value="1"/>
</dbReference>
<dbReference type="OrthoDB" id="5584247at2759"/>
<evidence type="ECO:0000313" key="4">
    <source>
        <dbReference type="EMBL" id="CAF4091176.1"/>
    </source>
</evidence>
<evidence type="ECO:0000313" key="3">
    <source>
        <dbReference type="EMBL" id="CAF1476818.1"/>
    </source>
</evidence>
<dbReference type="EMBL" id="CAJOBA010040222">
    <property type="protein sequence ID" value="CAF4091176.1"/>
    <property type="molecule type" value="Genomic_DNA"/>
</dbReference>
<name>A0A815RGL1_9BILA</name>
<evidence type="ECO:0000313" key="2">
    <source>
        <dbReference type="EMBL" id="CAF1286197.1"/>
    </source>
</evidence>
<proteinExistence type="predicted"/>
<dbReference type="AlphaFoldDB" id="A0A815RGL1"/>
<feature type="domain" description="RGS" evidence="1">
    <location>
        <begin position="225"/>
        <end position="352"/>
    </location>
</feature>
<dbReference type="Proteomes" id="UP000681722">
    <property type="component" value="Unassembled WGS sequence"/>
</dbReference>
<dbReference type="PANTHER" id="PTHR13155">
    <property type="entry name" value="A-KINASE ANCHOR PROTEINS"/>
    <property type="match status" value="1"/>
</dbReference>
<evidence type="ECO:0000259" key="1">
    <source>
        <dbReference type="PROSITE" id="PS50132"/>
    </source>
</evidence>
<dbReference type="InterPro" id="IPR016137">
    <property type="entry name" value="RGS"/>
</dbReference>
<dbReference type="GO" id="GO:0005886">
    <property type="term" value="C:plasma membrane"/>
    <property type="evidence" value="ECO:0007669"/>
    <property type="project" value="TreeGrafter"/>
</dbReference>
<dbReference type="GO" id="GO:0005739">
    <property type="term" value="C:mitochondrion"/>
    <property type="evidence" value="ECO:0007669"/>
    <property type="project" value="TreeGrafter"/>
</dbReference>
<accession>A0A815RGL1</accession>
<protein>
    <recommendedName>
        <fullName evidence="1">RGS domain-containing protein</fullName>
    </recommendedName>
</protein>
<dbReference type="EMBL" id="CAJNOK010018652">
    <property type="protein sequence ID" value="CAF1286197.1"/>
    <property type="molecule type" value="Genomic_DNA"/>
</dbReference>
<organism evidence="3 6">
    <name type="scientific">Didymodactylos carnosus</name>
    <dbReference type="NCBI Taxonomy" id="1234261"/>
    <lineage>
        <taxon>Eukaryota</taxon>
        <taxon>Metazoa</taxon>
        <taxon>Spiralia</taxon>
        <taxon>Gnathifera</taxon>
        <taxon>Rotifera</taxon>
        <taxon>Eurotatoria</taxon>
        <taxon>Bdelloidea</taxon>
        <taxon>Philodinida</taxon>
        <taxon>Philodinidae</taxon>
        <taxon>Didymodactylos</taxon>
    </lineage>
</organism>
<dbReference type="EMBL" id="CAJNOQ010020865">
    <property type="protein sequence ID" value="CAF1476818.1"/>
    <property type="molecule type" value="Genomic_DNA"/>
</dbReference>
<keyword evidence="6" id="KW-1185">Reference proteome</keyword>
<dbReference type="SUPFAM" id="SSF48097">
    <property type="entry name" value="Regulator of G-protein signaling, RGS"/>
    <property type="match status" value="2"/>
</dbReference>
<dbReference type="SMART" id="SM00315">
    <property type="entry name" value="RGS"/>
    <property type="match status" value="2"/>
</dbReference>
<evidence type="ECO:0000313" key="5">
    <source>
        <dbReference type="EMBL" id="CAF4342823.1"/>
    </source>
</evidence>
<sequence length="500" mass="57903">KRRDRSKSRTHCVNENLPFIQRLPYYRDLAIQSGKCTVSSELTSFRCSRLNRSLYQLLYTPNDELNFFVLYMDACGLSSHLKFILDVHVFEKVTKLDVANTNNNRTLKTPTKVHKQRQQEENNDNVHIIDSFVVAFILLGSQQRIDALNLFQKYLALDAKYPVPIDDESRLICPTTKSLNLEPNCFQIAKDFIWKLIEQTSYKSYLSSAYHFKYQLKVLINSDLQLYDILYNDLSLFYFMEFVDQKHTIDLIRFWLAAENYYQNTLNRMTDNQTLAESALNIYEQYISLQAPNRLGFDDAIRARIECSICQQDMNAGPSLDTFDQTAWIVYSILSREYFSNFLRSDIFCRYMADLMHKLRNEDGVCSTFIKNDESDTNSINSETSTAHGNSDQQQLLSLEGTKQQRRRNVSTSSSQSQENVKLKGKLSMAHIDALGRFVRDSDVESIDCLSKKSYGPLQRLSLFTKNEENEKETELMAAKFAENFINSITNLTLDCNSGN</sequence>
<dbReference type="EMBL" id="CAJOBC010086338">
    <property type="protein sequence ID" value="CAF4342823.1"/>
    <property type="molecule type" value="Genomic_DNA"/>
</dbReference>
<dbReference type="InterPro" id="IPR044926">
    <property type="entry name" value="RGS_subdomain_2"/>
</dbReference>